<dbReference type="InterPro" id="IPR037361">
    <property type="entry name" value="COMMD10"/>
</dbReference>
<dbReference type="Proteomes" id="UP000887566">
    <property type="component" value="Unplaced"/>
</dbReference>
<dbReference type="Pfam" id="PF07258">
    <property type="entry name" value="COMM_domain"/>
    <property type="match status" value="1"/>
</dbReference>
<evidence type="ECO:0000313" key="2">
    <source>
        <dbReference type="Proteomes" id="UP000887566"/>
    </source>
</evidence>
<dbReference type="PANTHER" id="PTHR12333:SF0">
    <property type="entry name" value="COMM DOMAIN-CONTAINING PROTEIN 10"/>
    <property type="match status" value="1"/>
</dbReference>
<evidence type="ECO:0000313" key="3">
    <source>
        <dbReference type="WBParaSite" id="PSAMB.scaffold1535size30370.g13648.t1"/>
    </source>
</evidence>
<dbReference type="AlphaFoldDB" id="A0A914V4M8"/>
<sequence length="196" mass="22099">MSSLIELPLGSGRIVKIINRLEPKKFAQLSDRILERLPLDDPQSLFTFDEKQKLLPVFGVESSSDLAQLLVVSASLWRQIAFHCLESNAISDQLRQLGFTDDIATKGADIWNNSGQEVINRLKSYSGSQVSQLIDVNWTLNEDFASLNCAKLNQPMAKVELVCSNERLPIEMDHAQLANLFDKLEEVQQRLDVIMN</sequence>
<dbReference type="InterPro" id="IPR017920">
    <property type="entry name" value="COMM"/>
</dbReference>
<name>A0A914V4M8_9BILA</name>
<dbReference type="PROSITE" id="PS51269">
    <property type="entry name" value="COMM"/>
    <property type="match status" value="1"/>
</dbReference>
<dbReference type="Pfam" id="PF21672">
    <property type="entry name" value="COMM_HN"/>
    <property type="match status" value="1"/>
</dbReference>
<evidence type="ECO:0000259" key="1">
    <source>
        <dbReference type="PROSITE" id="PS51269"/>
    </source>
</evidence>
<keyword evidence="2" id="KW-1185">Reference proteome</keyword>
<dbReference type="PANTHER" id="PTHR12333">
    <property type="entry name" value="COMM DOMAIN CONTAINING PROTEIN 10"/>
    <property type="match status" value="1"/>
</dbReference>
<protein>
    <submittedName>
        <fullName evidence="3">COMM domain-containing protein</fullName>
    </submittedName>
</protein>
<proteinExistence type="predicted"/>
<reference evidence="3" key="1">
    <citation type="submission" date="2022-11" db="UniProtKB">
        <authorList>
            <consortium name="WormBaseParasite"/>
        </authorList>
    </citation>
    <scope>IDENTIFICATION</scope>
</reference>
<feature type="domain" description="COMM" evidence="1">
    <location>
        <begin position="132"/>
        <end position="195"/>
    </location>
</feature>
<accession>A0A914V4M8</accession>
<dbReference type="WBParaSite" id="PSAMB.scaffold1535size30370.g13648.t1">
    <property type="protein sequence ID" value="PSAMB.scaffold1535size30370.g13648.t1"/>
    <property type="gene ID" value="PSAMB.scaffold1535size30370.g13648"/>
</dbReference>
<organism evidence="2 3">
    <name type="scientific">Plectus sambesii</name>
    <dbReference type="NCBI Taxonomy" id="2011161"/>
    <lineage>
        <taxon>Eukaryota</taxon>
        <taxon>Metazoa</taxon>
        <taxon>Ecdysozoa</taxon>
        <taxon>Nematoda</taxon>
        <taxon>Chromadorea</taxon>
        <taxon>Plectida</taxon>
        <taxon>Plectina</taxon>
        <taxon>Plectoidea</taxon>
        <taxon>Plectidae</taxon>
        <taxon>Plectus</taxon>
    </lineage>
</organism>